<dbReference type="Proteomes" id="UP001628091">
    <property type="component" value="Unassembled WGS sequence"/>
</dbReference>
<sequence length="150" mass="16487">MSSPASIPQMEVSAFETLSRDECIACWTAEFGREPPKYTSVQFMRQALAYEAQVKAFGGHSTAVRRVLKSALKGKRKSSRKGGAIAAVPALSLRPGAHLVREWNGRTYQVEILEGGFRLDGKDYGSLSAIARKITGTYWSGPRFFGLVTR</sequence>
<dbReference type="InterPro" id="IPR021322">
    <property type="entry name" value="DUF2924"/>
</dbReference>
<reference evidence="1 2" key="1">
    <citation type="submission" date="2024-10" db="EMBL/GenBank/DDBJ databases">
        <title>Isolation, draft genome sequencing and identification of Phyllobacterium sp. NSA23, isolated from leaf soil.</title>
        <authorList>
            <person name="Akita H."/>
        </authorList>
    </citation>
    <scope>NUCLEOTIDE SEQUENCE [LARGE SCALE GENOMIC DNA]</scope>
    <source>
        <strain evidence="1 2">NSA23</strain>
    </source>
</reference>
<proteinExistence type="predicted"/>
<evidence type="ECO:0000313" key="2">
    <source>
        <dbReference type="Proteomes" id="UP001628091"/>
    </source>
</evidence>
<accession>A0ABQ0GWQ4</accession>
<name>A0ABQ0GWQ4_9HYPH</name>
<dbReference type="RefSeq" id="WP_407863974.1">
    <property type="nucleotide sequence ID" value="NZ_BAAFZP010000001.1"/>
</dbReference>
<keyword evidence="2" id="KW-1185">Reference proteome</keyword>
<dbReference type="EMBL" id="BAAFZP010000001">
    <property type="protein sequence ID" value="GAB1581083.1"/>
    <property type="molecule type" value="Genomic_DNA"/>
</dbReference>
<gene>
    <name evidence="1" type="ORF">PPNSA23_10260</name>
</gene>
<evidence type="ECO:0000313" key="1">
    <source>
        <dbReference type="EMBL" id="GAB1581083.1"/>
    </source>
</evidence>
<protein>
    <recommendedName>
        <fullName evidence="3">DUF2924 domain-containing protein</fullName>
    </recommendedName>
</protein>
<organism evidence="1 2">
    <name type="scientific">Phyllobacterium phragmitis</name>
    <dbReference type="NCBI Taxonomy" id="2670329"/>
    <lineage>
        <taxon>Bacteria</taxon>
        <taxon>Pseudomonadati</taxon>
        <taxon>Pseudomonadota</taxon>
        <taxon>Alphaproteobacteria</taxon>
        <taxon>Hyphomicrobiales</taxon>
        <taxon>Phyllobacteriaceae</taxon>
        <taxon>Phyllobacterium</taxon>
    </lineage>
</organism>
<dbReference type="Pfam" id="PF11149">
    <property type="entry name" value="DUF2924"/>
    <property type="match status" value="1"/>
</dbReference>
<comment type="caution">
    <text evidence="1">The sequence shown here is derived from an EMBL/GenBank/DDBJ whole genome shotgun (WGS) entry which is preliminary data.</text>
</comment>
<evidence type="ECO:0008006" key="3">
    <source>
        <dbReference type="Google" id="ProtNLM"/>
    </source>
</evidence>